<organism evidence="1">
    <name type="scientific">Candidatus Methanophaga sp. ANME-1 ERB7</name>
    <dbReference type="NCBI Taxonomy" id="2759913"/>
    <lineage>
        <taxon>Archaea</taxon>
        <taxon>Methanobacteriati</taxon>
        <taxon>Methanobacteriota</taxon>
        <taxon>Stenosarchaea group</taxon>
        <taxon>Methanomicrobia</taxon>
        <taxon>Candidatus Methanophagales</taxon>
        <taxon>Candidatus Methanophagaceae</taxon>
        <taxon>Candidatus Methanophaga</taxon>
    </lineage>
</organism>
<name>A0A7G9Z583_9EURY</name>
<accession>A0A7G9Z583</accession>
<protein>
    <submittedName>
        <fullName evidence="1">Uncharacterized protein</fullName>
    </submittedName>
</protein>
<evidence type="ECO:0000313" key="1">
    <source>
        <dbReference type="EMBL" id="QNO55417.1"/>
    </source>
</evidence>
<sequence>MAWVEEEEEVKVKVKVKVKEEWVAAGWVPLEIVDAQIADIQCRIKRGCHAISRPAQNAGLK</sequence>
<proteinExistence type="predicted"/>
<reference evidence="1" key="1">
    <citation type="submission" date="2020-06" db="EMBL/GenBank/DDBJ databases">
        <title>Unique genomic features of the anaerobic methanotrophic archaea.</title>
        <authorList>
            <person name="Chadwick G.L."/>
            <person name="Skennerton C.T."/>
            <person name="Laso-Perez R."/>
            <person name="Leu A.O."/>
            <person name="Speth D.R."/>
            <person name="Yu H."/>
            <person name="Morgan-Lang C."/>
            <person name="Hatzenpichler R."/>
            <person name="Goudeau D."/>
            <person name="Malmstrom R."/>
            <person name="Brazelton W.J."/>
            <person name="Woyke T."/>
            <person name="Hallam S.J."/>
            <person name="Tyson G.W."/>
            <person name="Wegener G."/>
            <person name="Boetius A."/>
            <person name="Orphan V."/>
        </authorList>
    </citation>
    <scope>NUCLEOTIDE SEQUENCE</scope>
</reference>
<dbReference type="EMBL" id="MT631614">
    <property type="protein sequence ID" value="QNO55417.1"/>
    <property type="molecule type" value="Genomic_DNA"/>
</dbReference>
<dbReference type="AlphaFoldDB" id="A0A7G9Z583"/>
<gene>
    <name evidence="1" type="ORF">OLPFPJCK_00003</name>
</gene>